<comment type="caution">
    <text evidence="1">The sequence shown here is derived from an EMBL/GenBank/DDBJ whole genome shotgun (WGS) entry which is preliminary data.</text>
</comment>
<dbReference type="Proteomes" id="UP000024332">
    <property type="component" value="Unassembled WGS sequence"/>
</dbReference>
<reference evidence="1 2" key="1">
    <citation type="submission" date="2014-03" db="EMBL/GenBank/DDBJ databases">
        <title>Draft genome sequence of the novel thermoacidophilic archaea Acidianus copahuensis ALE1 strain, isolated from Copahue volcanic area in Neuquen Argentina.</title>
        <authorList>
            <person name="Urbieta M.S."/>
            <person name="Rascovan N."/>
            <person name="Castro C."/>
            <person name="Revale S."/>
            <person name="Giaveno M.A."/>
            <person name="Vazquez M.P."/>
            <person name="Donati E.R."/>
        </authorList>
    </citation>
    <scope>NUCLEOTIDE SEQUENCE [LARGE SCALE GENOMIC DNA]</scope>
    <source>
        <strain evidence="1 2">ALE1</strain>
    </source>
</reference>
<evidence type="ECO:0000313" key="1">
    <source>
        <dbReference type="EMBL" id="EZQ11129.1"/>
    </source>
</evidence>
<organism evidence="1 2">
    <name type="scientific">Candidatus Acidianus copahuensis</name>
    <dbReference type="NCBI Taxonomy" id="1160895"/>
    <lineage>
        <taxon>Archaea</taxon>
        <taxon>Thermoproteota</taxon>
        <taxon>Thermoprotei</taxon>
        <taxon>Sulfolobales</taxon>
        <taxon>Sulfolobaceae</taxon>
        <taxon>Acidianus</taxon>
    </lineage>
</organism>
<sequence>MILKENAVSLYDKYKKTKDKKFLEEAINILEGKDDISSLNLLGLILLELDKLEEAENAIDKGLRKAKSDEDKGTLLFNKSLIAYRKGDYRRAYELLKSIPTKSSTYPHARRFLAKVCLSLGEVRFVEEARGILESYDIPNEDLATCYIFLSRNGKKELYKKAVEIAKALKNEKLYAEALLSSDDEKELEEALAIFRKIGDINGEIKALYRLSSAKPELLYEALRRIEEASELKSKEREALLLELYKRTKYIDLLREAIRLGEELSDYLSLARAYVELSKMENEAENLRKAVYYYEKFLNTNL</sequence>
<dbReference type="RefSeq" id="WP_052349417.1">
    <property type="nucleotide sequence ID" value="NZ_JFZT01000017.1"/>
</dbReference>
<dbReference type="STRING" id="1160895.CM19_02725"/>
<dbReference type="Gene3D" id="1.25.40.10">
    <property type="entry name" value="Tetratricopeptide repeat domain"/>
    <property type="match status" value="2"/>
</dbReference>
<protein>
    <recommendedName>
        <fullName evidence="3">Tetratricopeptide repeat protein</fullName>
    </recommendedName>
</protein>
<name>A0A031LUJ6_9CREN</name>
<dbReference type="InterPro" id="IPR011990">
    <property type="entry name" value="TPR-like_helical_dom_sf"/>
</dbReference>
<gene>
    <name evidence="1" type="ORF">CM19_02725</name>
</gene>
<evidence type="ECO:0008006" key="3">
    <source>
        <dbReference type="Google" id="ProtNLM"/>
    </source>
</evidence>
<accession>A0A031LUJ6</accession>
<evidence type="ECO:0000313" key="2">
    <source>
        <dbReference type="Proteomes" id="UP000024332"/>
    </source>
</evidence>
<dbReference type="EMBL" id="JFZT01000017">
    <property type="protein sequence ID" value="EZQ11129.1"/>
    <property type="molecule type" value="Genomic_DNA"/>
</dbReference>
<keyword evidence="2" id="KW-1185">Reference proteome</keyword>
<dbReference type="Pfam" id="PF25058">
    <property type="entry name" value="ARM_TT21"/>
    <property type="match status" value="1"/>
</dbReference>
<proteinExistence type="predicted"/>
<dbReference type="SUPFAM" id="SSF48452">
    <property type="entry name" value="TPR-like"/>
    <property type="match status" value="1"/>
</dbReference>
<dbReference type="AlphaFoldDB" id="A0A031LUJ6"/>
<dbReference type="OrthoDB" id="43684at2157"/>